<gene>
    <name evidence="6" type="ORF">AADG42_03030</name>
</gene>
<comment type="similarity">
    <text evidence="2">Belongs to the DadA oxidoreductase family.</text>
</comment>
<dbReference type="SUPFAM" id="SSF51905">
    <property type="entry name" value="FAD/NAD(P)-binding domain"/>
    <property type="match status" value="1"/>
</dbReference>
<keyword evidence="4" id="KW-0560">Oxidoreductase</keyword>
<dbReference type="InterPro" id="IPR006076">
    <property type="entry name" value="FAD-dep_OxRdtase"/>
</dbReference>
<evidence type="ECO:0000313" key="7">
    <source>
        <dbReference type="Proteomes" id="UP001442841"/>
    </source>
</evidence>
<evidence type="ECO:0000256" key="4">
    <source>
        <dbReference type="ARBA" id="ARBA00023002"/>
    </source>
</evidence>
<name>A0ABZ3FNH6_9ACTN</name>
<evidence type="ECO:0000256" key="1">
    <source>
        <dbReference type="ARBA" id="ARBA00001974"/>
    </source>
</evidence>
<dbReference type="RefSeq" id="WP_425307753.1">
    <property type="nucleotide sequence ID" value="NZ_CP154795.1"/>
</dbReference>
<evidence type="ECO:0000259" key="5">
    <source>
        <dbReference type="Pfam" id="PF01266"/>
    </source>
</evidence>
<feature type="domain" description="FAD dependent oxidoreductase" evidence="5">
    <location>
        <begin position="4"/>
        <end position="363"/>
    </location>
</feature>
<evidence type="ECO:0000256" key="3">
    <source>
        <dbReference type="ARBA" id="ARBA00022630"/>
    </source>
</evidence>
<dbReference type="PANTHER" id="PTHR13847:SF286">
    <property type="entry name" value="D-AMINO ACID DEHYDROGENASE"/>
    <property type="match status" value="1"/>
</dbReference>
<sequence length="368" mass="38802">MDTDLVIVGAGIIGLSHAVAAVRRGLRVRIVERDSRAVGASVRNFGHCCLTAQPDELVELAQSSREHWLKIAADADLAAQEAGAYVVARGGAELGLLEEFAAQRSGVELKTGSEMAAVLTGGERDPAGLIGGAYFPGDLRVDPRTTAARIAAWLQAQGVRIDWRTACLGVGDGVVHTTRGHIRAEHALVCVGHDVDQLLPEVADAAGLVRCALQMALVDGPAGFTSHAAVLTATSMLRYGGMAAMPSAAEVRCLLRESSPELLEMVANVMCAARPDGTLLVGDSHAYDLSHEPFLDEQISARLLAEIAAVFGVPELRVRQRWQGVYASCPDRDLLIEQLDPRTTVVSVTSGVGMTLSFGLGEQTLAGL</sequence>
<keyword evidence="3" id="KW-0285">Flavoprotein</keyword>
<proteinExistence type="inferred from homology"/>
<accession>A0ABZ3FNH6</accession>
<dbReference type="Gene3D" id="3.30.9.10">
    <property type="entry name" value="D-Amino Acid Oxidase, subunit A, domain 2"/>
    <property type="match status" value="1"/>
</dbReference>
<dbReference type="EMBL" id="CP154795">
    <property type="protein sequence ID" value="XAN06319.1"/>
    <property type="molecule type" value="Genomic_DNA"/>
</dbReference>
<evidence type="ECO:0000256" key="2">
    <source>
        <dbReference type="ARBA" id="ARBA00009410"/>
    </source>
</evidence>
<comment type="cofactor">
    <cofactor evidence="1">
        <name>FAD</name>
        <dbReference type="ChEBI" id="CHEBI:57692"/>
    </cofactor>
</comment>
<evidence type="ECO:0000313" key="6">
    <source>
        <dbReference type="EMBL" id="XAN06319.1"/>
    </source>
</evidence>
<dbReference type="Gene3D" id="3.50.50.60">
    <property type="entry name" value="FAD/NAD(P)-binding domain"/>
    <property type="match status" value="1"/>
</dbReference>
<reference evidence="6 7" key="1">
    <citation type="submission" date="2024-04" db="EMBL/GenBank/DDBJ databases">
        <title>Isolation of an actinomycete strain from pig manure.</title>
        <authorList>
            <person name="Gong T."/>
            <person name="Yu Z."/>
            <person name="An M."/>
            <person name="Wei C."/>
            <person name="Yang W."/>
            <person name="Liu L."/>
        </authorList>
    </citation>
    <scope>NUCLEOTIDE SEQUENCE [LARGE SCALE GENOMIC DNA]</scope>
    <source>
        <strain evidence="6 7">ZF39</strain>
    </source>
</reference>
<dbReference type="Proteomes" id="UP001442841">
    <property type="component" value="Chromosome"/>
</dbReference>
<dbReference type="InterPro" id="IPR036188">
    <property type="entry name" value="FAD/NAD-bd_sf"/>
</dbReference>
<dbReference type="NCBIfam" id="TIGR03364">
    <property type="entry name" value="HpnW_proposed"/>
    <property type="match status" value="1"/>
</dbReference>
<protein>
    <submittedName>
        <fullName evidence="6">TIGR03364 family FAD-dependent oxidoreductase</fullName>
    </submittedName>
</protein>
<organism evidence="6 7">
    <name type="scientific">Ammonicoccus fulvus</name>
    <dbReference type="NCBI Taxonomy" id="3138240"/>
    <lineage>
        <taxon>Bacteria</taxon>
        <taxon>Bacillati</taxon>
        <taxon>Actinomycetota</taxon>
        <taxon>Actinomycetes</taxon>
        <taxon>Propionibacteriales</taxon>
        <taxon>Propionibacteriaceae</taxon>
        <taxon>Ammonicoccus</taxon>
    </lineage>
</organism>
<dbReference type="InterPro" id="IPR017741">
    <property type="entry name" value="FAD-dependent_OxRdtase_HpnW"/>
</dbReference>
<keyword evidence="7" id="KW-1185">Reference proteome</keyword>
<dbReference type="Pfam" id="PF01266">
    <property type="entry name" value="DAO"/>
    <property type="match status" value="1"/>
</dbReference>
<dbReference type="PANTHER" id="PTHR13847">
    <property type="entry name" value="SARCOSINE DEHYDROGENASE-RELATED"/>
    <property type="match status" value="1"/>
</dbReference>